<feature type="chain" id="PRO_5015440368" evidence="4">
    <location>
        <begin position="27"/>
        <end position="319"/>
    </location>
</feature>
<dbReference type="GO" id="GO:0004518">
    <property type="term" value="F:nuclease activity"/>
    <property type="evidence" value="ECO:0007669"/>
    <property type="project" value="UniProtKB-KW"/>
</dbReference>
<keyword evidence="6" id="KW-1185">Reference proteome</keyword>
<protein>
    <submittedName>
        <fullName evidence="5">Ribonuclease</fullName>
    </submittedName>
</protein>
<dbReference type="RefSeq" id="WP_109358444.1">
    <property type="nucleotide sequence ID" value="NZ_QFRJ01000002.1"/>
</dbReference>
<dbReference type="InterPro" id="IPR007346">
    <property type="entry name" value="Endonuclease-I"/>
</dbReference>
<evidence type="ECO:0000256" key="1">
    <source>
        <dbReference type="ARBA" id="ARBA00006429"/>
    </source>
</evidence>
<evidence type="ECO:0000256" key="2">
    <source>
        <dbReference type="ARBA" id="ARBA00022722"/>
    </source>
</evidence>
<keyword evidence="4" id="KW-0732">Signal</keyword>
<dbReference type="SUPFAM" id="SSF54060">
    <property type="entry name" value="His-Me finger endonucleases"/>
    <property type="match status" value="1"/>
</dbReference>
<feature type="signal peptide" evidence="4">
    <location>
        <begin position="1"/>
        <end position="26"/>
    </location>
</feature>
<evidence type="ECO:0000313" key="5">
    <source>
        <dbReference type="EMBL" id="PWH86333.1"/>
    </source>
</evidence>
<dbReference type="EMBL" id="QFRJ01000002">
    <property type="protein sequence ID" value="PWH86333.1"/>
    <property type="molecule type" value="Genomic_DNA"/>
</dbReference>
<dbReference type="Proteomes" id="UP000245370">
    <property type="component" value="Unassembled WGS sequence"/>
</dbReference>
<dbReference type="GO" id="GO:0016787">
    <property type="term" value="F:hydrolase activity"/>
    <property type="evidence" value="ECO:0007669"/>
    <property type="project" value="UniProtKB-KW"/>
</dbReference>
<comment type="similarity">
    <text evidence="1">Belongs to the EndA/NucM nuclease family.</text>
</comment>
<gene>
    <name evidence="5" type="ORF">DIT68_03585</name>
</gene>
<organism evidence="5 6">
    <name type="scientific">Brumimicrobium oceani</name>
    <dbReference type="NCBI Taxonomy" id="2100725"/>
    <lineage>
        <taxon>Bacteria</taxon>
        <taxon>Pseudomonadati</taxon>
        <taxon>Bacteroidota</taxon>
        <taxon>Flavobacteriia</taxon>
        <taxon>Flavobacteriales</taxon>
        <taxon>Crocinitomicaceae</taxon>
        <taxon>Brumimicrobium</taxon>
    </lineage>
</organism>
<keyword evidence="3" id="KW-0378">Hydrolase</keyword>
<sequence length="319" mass="36160">MKKIYRTHFLLAIVTFFSLHTLTAQIPPGYYTPADGLNGTALQSALNNIIKGHIEFPYSSSSTDVWDILKETDRDPSNPNNVILIYTGRSINGPAEYANNNGWNREHVWAKSHGDFGTSKGPGTDVHHLRPSDIGVNGDRGNMWFGNASTPHYDGGAATGNFYDTGQHLWQPRAEVKGDVARMIFYMATRYEGQNGEPDLEVIDYLPSNNSTSEPVHALLSDLLEWHNEDPVDDWERNRNDIIYYDYQQNRNPFIDHPEYAELIWGDPATTSISQENMKSSKELLKIIDITGREVQFKTNTLLIYIYSDGSREKKLTLE</sequence>
<accession>A0A2U2XEZ2</accession>
<dbReference type="PANTHER" id="PTHR33607">
    <property type="entry name" value="ENDONUCLEASE-1"/>
    <property type="match status" value="1"/>
</dbReference>
<reference evidence="5 6" key="1">
    <citation type="submission" date="2018-05" db="EMBL/GenBank/DDBJ databases">
        <title>Brumimicrobium oceani sp. nov., isolated from coastal sediment.</title>
        <authorList>
            <person name="Kou Y."/>
        </authorList>
    </citation>
    <scope>NUCLEOTIDE SEQUENCE [LARGE SCALE GENOMIC DNA]</scope>
    <source>
        <strain evidence="5 6">C305</strain>
    </source>
</reference>
<dbReference type="Pfam" id="PF04231">
    <property type="entry name" value="Endonuclease_1"/>
    <property type="match status" value="1"/>
</dbReference>
<dbReference type="InterPro" id="IPR044925">
    <property type="entry name" value="His-Me_finger_sf"/>
</dbReference>
<comment type="caution">
    <text evidence="5">The sequence shown here is derived from an EMBL/GenBank/DDBJ whole genome shotgun (WGS) entry which is preliminary data.</text>
</comment>
<name>A0A2U2XEZ2_9FLAO</name>
<reference evidence="5 6" key="2">
    <citation type="submission" date="2018-05" db="EMBL/GenBank/DDBJ databases">
        <authorList>
            <person name="Lanie J.A."/>
            <person name="Ng W.-L."/>
            <person name="Kazmierczak K.M."/>
            <person name="Andrzejewski T.M."/>
            <person name="Davidsen T.M."/>
            <person name="Wayne K.J."/>
            <person name="Tettelin H."/>
            <person name="Glass J.I."/>
            <person name="Rusch D."/>
            <person name="Podicherti R."/>
            <person name="Tsui H.-C.T."/>
            <person name="Winkler M.E."/>
        </authorList>
    </citation>
    <scope>NUCLEOTIDE SEQUENCE [LARGE SCALE GENOMIC DNA]</scope>
    <source>
        <strain evidence="5 6">C305</strain>
    </source>
</reference>
<dbReference type="OrthoDB" id="5485925at2"/>
<evidence type="ECO:0000256" key="3">
    <source>
        <dbReference type="ARBA" id="ARBA00022801"/>
    </source>
</evidence>
<dbReference type="PANTHER" id="PTHR33607:SF2">
    <property type="entry name" value="ENDONUCLEASE-1"/>
    <property type="match status" value="1"/>
</dbReference>
<evidence type="ECO:0000313" key="6">
    <source>
        <dbReference type="Proteomes" id="UP000245370"/>
    </source>
</evidence>
<proteinExistence type="inferred from homology"/>
<evidence type="ECO:0000256" key="4">
    <source>
        <dbReference type="SAM" id="SignalP"/>
    </source>
</evidence>
<keyword evidence="2" id="KW-0540">Nuclease</keyword>
<dbReference type="AlphaFoldDB" id="A0A2U2XEZ2"/>